<reference evidence="2" key="1">
    <citation type="journal article" date="2018" name="Nat. Microbiol.">
        <title>Leveraging single-cell genomics to expand the fungal tree of life.</title>
        <authorList>
            <person name="Ahrendt S.R."/>
            <person name="Quandt C.A."/>
            <person name="Ciobanu D."/>
            <person name="Clum A."/>
            <person name="Salamov A."/>
            <person name="Andreopoulos B."/>
            <person name="Cheng J.F."/>
            <person name="Woyke T."/>
            <person name="Pelin A."/>
            <person name="Henrissat B."/>
            <person name="Reynolds N.K."/>
            <person name="Benny G.L."/>
            <person name="Smith M.E."/>
            <person name="James T.Y."/>
            <person name="Grigoriev I.V."/>
        </authorList>
    </citation>
    <scope>NUCLEOTIDE SEQUENCE [LARGE SCALE GENOMIC DNA]</scope>
    <source>
        <strain evidence="2">CSF55</strain>
    </source>
</reference>
<evidence type="ECO:0000313" key="1">
    <source>
        <dbReference type="EMBL" id="RKP16132.1"/>
    </source>
</evidence>
<organism evidence="1 2">
    <name type="scientific">Rozella allomycis (strain CSF55)</name>
    <dbReference type="NCBI Taxonomy" id="988480"/>
    <lineage>
        <taxon>Eukaryota</taxon>
        <taxon>Fungi</taxon>
        <taxon>Fungi incertae sedis</taxon>
        <taxon>Cryptomycota</taxon>
        <taxon>Cryptomycota incertae sedis</taxon>
        <taxon>Rozella</taxon>
    </lineage>
</organism>
<gene>
    <name evidence="1" type="ORF">ROZALSC1DRAFT_25630</name>
</gene>
<protein>
    <submittedName>
        <fullName evidence="1">Uncharacterized protein</fullName>
    </submittedName>
</protein>
<accession>A0A4P9YBA3</accession>
<proteinExistence type="predicted"/>
<dbReference type="Proteomes" id="UP000281549">
    <property type="component" value="Unassembled WGS sequence"/>
</dbReference>
<evidence type="ECO:0000313" key="2">
    <source>
        <dbReference type="Proteomes" id="UP000281549"/>
    </source>
</evidence>
<dbReference type="EMBL" id="ML006945">
    <property type="protein sequence ID" value="RKP16132.1"/>
    <property type="molecule type" value="Genomic_DNA"/>
</dbReference>
<name>A0A4P9YBA3_ROZAC</name>
<dbReference type="AlphaFoldDB" id="A0A4P9YBA3"/>
<sequence length="177" mass="20912">MIDDCIVLFLIDNDKKLGKVVNSYIVFENCRNLRLTCMAKFKFPVLTIKQKIGEHTISFFKHELPSKAYDFSLQAYLLERGSVGDFSKSYLDFNSADYDSRMDWENKGNLLRKECNKRRRLCQMNMKQFPIVYSFMQNVIILHNQRHLQIDRLVKINSVFLDLLMNLPNIPVYGLRT</sequence>